<dbReference type="InterPro" id="IPR050921">
    <property type="entry name" value="T4SS_GSP_E_ATPase"/>
</dbReference>
<dbReference type="Pfam" id="PF00437">
    <property type="entry name" value="T2SSE"/>
    <property type="match status" value="1"/>
</dbReference>
<dbReference type="NCBIfam" id="TIGR03819">
    <property type="entry name" value="heli_sec_ATPase"/>
    <property type="match status" value="1"/>
</dbReference>
<dbReference type="Proteomes" id="UP001597055">
    <property type="component" value="Unassembled WGS sequence"/>
</dbReference>
<keyword evidence="4" id="KW-1185">Reference proteome</keyword>
<dbReference type="PANTHER" id="PTHR30486:SF6">
    <property type="entry name" value="TYPE IV PILUS RETRACTATION ATPASE PILT"/>
    <property type="match status" value="1"/>
</dbReference>
<dbReference type="SUPFAM" id="SSF52540">
    <property type="entry name" value="P-loop containing nucleoside triphosphate hydrolases"/>
    <property type="match status" value="1"/>
</dbReference>
<comment type="similarity">
    <text evidence="1">Belongs to the GSP E family.</text>
</comment>
<protein>
    <submittedName>
        <fullName evidence="3">TadA family conjugal transfer-associated ATPase</fullName>
    </submittedName>
</protein>
<dbReference type="Gene3D" id="3.30.450.90">
    <property type="match status" value="1"/>
</dbReference>
<organism evidence="3 4">
    <name type="scientific">Microbacterium insulae</name>
    <dbReference type="NCBI Taxonomy" id="483014"/>
    <lineage>
        <taxon>Bacteria</taxon>
        <taxon>Bacillati</taxon>
        <taxon>Actinomycetota</taxon>
        <taxon>Actinomycetes</taxon>
        <taxon>Micrococcales</taxon>
        <taxon>Microbacteriaceae</taxon>
        <taxon>Microbacterium</taxon>
    </lineage>
</organism>
<feature type="domain" description="Bacterial type II secretion system protein E" evidence="2">
    <location>
        <begin position="47"/>
        <end position="311"/>
    </location>
</feature>
<accession>A0ABW3AJE0</accession>
<sequence length="349" mass="36660">MPEPFVVRPRGAVAPARVLAPAPVPAGVVAAVPAAMPGPRHPSLAPLARYLGDPEVTDLFVNGAAGLFVDRGSGPVHEPGWAAAESDVRDLAVALIALGGRHIDDASPAVDVRIDGGIRVHAVLPPVAADGTAISLRVPRLARPTLESLEGAGMFDDGVRWSLERLVERRENLLISGAAGAGKTTLLGGLLGCAPRHERIITIEDVVELQLAHPHHVRLEARQPNLEGAGGIGLARLVREALRMRPDRLVVGECRGEEVRELLSALNTGHDGGAGTVHANGLHDVPARLEALGALAGLDDRALARQVASAIGRVLHVERSNGARRLVAVGRPFVDDRGRLAIEELPWSE</sequence>
<comment type="caution">
    <text evidence="3">The sequence shown here is derived from an EMBL/GenBank/DDBJ whole genome shotgun (WGS) entry which is preliminary data.</text>
</comment>
<evidence type="ECO:0000256" key="1">
    <source>
        <dbReference type="ARBA" id="ARBA00006611"/>
    </source>
</evidence>
<dbReference type="InterPro" id="IPR027417">
    <property type="entry name" value="P-loop_NTPase"/>
</dbReference>
<dbReference type="InterPro" id="IPR001482">
    <property type="entry name" value="T2SS/T4SS_dom"/>
</dbReference>
<dbReference type="InterPro" id="IPR022399">
    <property type="entry name" value="TadA-like_ATPase"/>
</dbReference>
<name>A0ABW3AJE0_9MICO</name>
<reference evidence="4" key="1">
    <citation type="journal article" date="2019" name="Int. J. Syst. Evol. Microbiol.">
        <title>The Global Catalogue of Microorganisms (GCM) 10K type strain sequencing project: providing services to taxonomists for standard genome sequencing and annotation.</title>
        <authorList>
            <consortium name="The Broad Institute Genomics Platform"/>
            <consortium name="The Broad Institute Genome Sequencing Center for Infectious Disease"/>
            <person name="Wu L."/>
            <person name="Ma J."/>
        </authorList>
    </citation>
    <scope>NUCLEOTIDE SEQUENCE [LARGE SCALE GENOMIC DNA]</scope>
    <source>
        <strain evidence="4">CCUG 54523</strain>
    </source>
</reference>
<gene>
    <name evidence="3" type="ORF">ACFQ0P_10770</name>
</gene>
<dbReference type="CDD" id="cd01130">
    <property type="entry name" value="VirB11-like_ATPase"/>
    <property type="match status" value="1"/>
</dbReference>
<evidence type="ECO:0000313" key="3">
    <source>
        <dbReference type="EMBL" id="MFD0790884.1"/>
    </source>
</evidence>
<evidence type="ECO:0000259" key="2">
    <source>
        <dbReference type="Pfam" id="PF00437"/>
    </source>
</evidence>
<dbReference type="RefSeq" id="WP_204978705.1">
    <property type="nucleotide sequence ID" value="NZ_JBHTII010000001.1"/>
</dbReference>
<dbReference type="PANTHER" id="PTHR30486">
    <property type="entry name" value="TWITCHING MOTILITY PROTEIN PILT"/>
    <property type="match status" value="1"/>
</dbReference>
<evidence type="ECO:0000313" key="4">
    <source>
        <dbReference type="Proteomes" id="UP001597055"/>
    </source>
</evidence>
<proteinExistence type="inferred from homology"/>
<dbReference type="Gene3D" id="3.40.50.300">
    <property type="entry name" value="P-loop containing nucleotide triphosphate hydrolases"/>
    <property type="match status" value="1"/>
</dbReference>
<dbReference type="EMBL" id="JBHTII010000001">
    <property type="protein sequence ID" value="MFD0790884.1"/>
    <property type="molecule type" value="Genomic_DNA"/>
</dbReference>